<dbReference type="EMBL" id="JAAOZD010000006">
    <property type="protein sequence ID" value="NIJ02583.1"/>
    <property type="molecule type" value="Genomic_DNA"/>
</dbReference>
<proteinExistence type="predicted"/>
<comment type="caution">
    <text evidence="1">The sequence shown here is derived from an EMBL/GenBank/DDBJ whole genome shotgun (WGS) entry which is preliminary data.</text>
</comment>
<evidence type="ECO:0000313" key="1">
    <source>
        <dbReference type="EMBL" id="NIJ02583.1"/>
    </source>
</evidence>
<gene>
    <name evidence="1" type="ORF">FHR86_002927</name>
</gene>
<accession>A0ABX0TMA1</accession>
<organism evidence="1 2">
    <name type="scientific">Paenarthrobacter ilicis</name>
    <dbReference type="NCBI Taxonomy" id="43665"/>
    <lineage>
        <taxon>Bacteria</taxon>
        <taxon>Bacillati</taxon>
        <taxon>Actinomycetota</taxon>
        <taxon>Actinomycetes</taxon>
        <taxon>Micrococcales</taxon>
        <taxon>Micrococcaceae</taxon>
        <taxon>Paenarthrobacter</taxon>
    </lineage>
</organism>
<sequence length="73" mass="8112">MQGSGLHFGIRGMRFKVVESPDVPAHKPMLTMGTTPWGGVPIDGFAERTIGFSYWIFRMSRRPGDAEELGSEQ</sequence>
<dbReference type="Proteomes" id="UP000802392">
    <property type="component" value="Unassembled WGS sequence"/>
</dbReference>
<evidence type="ECO:0000313" key="2">
    <source>
        <dbReference type="Proteomes" id="UP000802392"/>
    </source>
</evidence>
<reference evidence="1 2" key="1">
    <citation type="submission" date="2020-03" db="EMBL/GenBank/DDBJ databases">
        <title>Genomic Encyclopedia of Type Strains, Phase III (KMG-III): the genomes of soil and plant-associated and newly described type strains.</title>
        <authorList>
            <person name="Whitman W."/>
        </authorList>
    </citation>
    <scope>NUCLEOTIDE SEQUENCE [LARGE SCALE GENOMIC DNA]</scope>
    <source>
        <strain evidence="1 2">CECT 4207</strain>
    </source>
</reference>
<name>A0ABX0TMA1_9MICC</name>
<protein>
    <submittedName>
        <fullName evidence="1">Uncharacterized protein</fullName>
    </submittedName>
</protein>
<keyword evidence="2" id="KW-1185">Reference proteome</keyword>